<feature type="region of interest" description="Disordered" evidence="1">
    <location>
        <begin position="101"/>
        <end position="122"/>
    </location>
</feature>
<keyword evidence="2" id="KW-1133">Transmembrane helix</keyword>
<name>A0A9D1DK64_9FIRM</name>
<evidence type="ECO:0008006" key="5">
    <source>
        <dbReference type="Google" id="ProtNLM"/>
    </source>
</evidence>
<protein>
    <recommendedName>
        <fullName evidence="5">BIG2 domain-containing protein</fullName>
    </recommendedName>
</protein>
<comment type="caution">
    <text evidence="3">The sequence shown here is derived from an EMBL/GenBank/DDBJ whole genome shotgun (WGS) entry which is preliminary data.</text>
</comment>
<reference evidence="3" key="2">
    <citation type="journal article" date="2021" name="PeerJ">
        <title>Extensive microbial diversity within the chicken gut microbiome revealed by metagenomics and culture.</title>
        <authorList>
            <person name="Gilroy R."/>
            <person name="Ravi A."/>
            <person name="Getino M."/>
            <person name="Pursley I."/>
            <person name="Horton D.L."/>
            <person name="Alikhan N.F."/>
            <person name="Baker D."/>
            <person name="Gharbi K."/>
            <person name="Hall N."/>
            <person name="Watson M."/>
            <person name="Adriaenssens E.M."/>
            <person name="Foster-Nyarko E."/>
            <person name="Jarju S."/>
            <person name="Secka A."/>
            <person name="Antonio M."/>
            <person name="Oren A."/>
            <person name="Chaudhuri R.R."/>
            <person name="La Ragione R."/>
            <person name="Hildebrand F."/>
            <person name="Pallen M.J."/>
        </authorList>
    </citation>
    <scope>NUCLEOTIDE SEQUENCE</scope>
    <source>
        <strain evidence="3">ChiGjej3B3-7149</strain>
    </source>
</reference>
<gene>
    <name evidence="3" type="ORF">IAD36_01690</name>
</gene>
<dbReference type="AlphaFoldDB" id="A0A9D1DK64"/>
<evidence type="ECO:0000256" key="2">
    <source>
        <dbReference type="SAM" id="Phobius"/>
    </source>
</evidence>
<feature type="compositionally biased region" description="Pro residues" evidence="1">
    <location>
        <begin position="109"/>
        <end position="121"/>
    </location>
</feature>
<dbReference type="Gene3D" id="2.60.40.1080">
    <property type="match status" value="1"/>
</dbReference>
<feature type="transmembrane region" description="Helical" evidence="2">
    <location>
        <begin position="62"/>
        <end position="84"/>
    </location>
</feature>
<evidence type="ECO:0000313" key="4">
    <source>
        <dbReference type="Proteomes" id="UP000824238"/>
    </source>
</evidence>
<proteinExistence type="predicted"/>
<dbReference type="Proteomes" id="UP000824238">
    <property type="component" value="Unassembled WGS sequence"/>
</dbReference>
<keyword evidence="2" id="KW-0812">Transmembrane</keyword>
<reference evidence="3" key="1">
    <citation type="submission" date="2020-10" db="EMBL/GenBank/DDBJ databases">
        <authorList>
            <person name="Gilroy R."/>
        </authorList>
    </citation>
    <scope>NUCLEOTIDE SEQUENCE</scope>
    <source>
        <strain evidence="3">ChiGjej3B3-7149</strain>
    </source>
</reference>
<evidence type="ECO:0000256" key="1">
    <source>
        <dbReference type="SAM" id="MobiDB-lite"/>
    </source>
</evidence>
<accession>A0A9D1DK64</accession>
<sequence>MSFIPRVTCRRCGRQFSGMRGRCPYCGTRRVRQSERVPGPTPDEDMSTPSGQRAAVNARWQLIFGAILLVAVILAVVVLISMSLNSGGVTKPSPTVPVVPSANELTDPTVPPTATPTPTPTPTIESVTIYYGSEPLGDDVTISAPLTATASIWPMTVEIPAEAIVWESSDPNVVKVEVSADDPTRCTLTGVGSGSCNVTVTVYGASDTAIVRYVG</sequence>
<evidence type="ECO:0000313" key="3">
    <source>
        <dbReference type="EMBL" id="HIR54300.1"/>
    </source>
</evidence>
<dbReference type="EMBL" id="DVHH01000045">
    <property type="protein sequence ID" value="HIR54300.1"/>
    <property type="molecule type" value="Genomic_DNA"/>
</dbReference>
<keyword evidence="2" id="KW-0472">Membrane</keyword>
<organism evidence="3 4">
    <name type="scientific">Candidatus Scatomorpha intestinigallinarum</name>
    <dbReference type="NCBI Taxonomy" id="2840923"/>
    <lineage>
        <taxon>Bacteria</taxon>
        <taxon>Bacillati</taxon>
        <taxon>Bacillota</taxon>
        <taxon>Clostridia</taxon>
        <taxon>Eubacteriales</taxon>
        <taxon>Candidatus Scatomorpha</taxon>
    </lineage>
</organism>